<dbReference type="InterPro" id="IPR029062">
    <property type="entry name" value="Class_I_gatase-like"/>
</dbReference>
<dbReference type="Proteomes" id="UP001357733">
    <property type="component" value="Unassembled WGS sequence"/>
</dbReference>
<dbReference type="InterPro" id="IPR011697">
    <property type="entry name" value="Peptidase_C26"/>
</dbReference>
<gene>
    <name evidence="1" type="ORF">VLK81_01830</name>
</gene>
<sequence>MNKKIGIALDRRIRSHRQSYEIEDRILKNIKGKNYLSYLIPFTLDDKFISEYCNFLDAIIICGKGDLCPVIYGKDSKYQIEAYNLDRDFFNMKLIEKMATLNKPILGLERGAFALNAFYGGEMIESIKNECKEAVSHIIEDITSESYHFIDIKSYSFSKKIGEKRTFVRSEHRGGISKLGRNLKPLIYSQDGLVEAFEDEKKKALGIVFDLGLIQENSFEGKILDYFLGEYL</sequence>
<keyword evidence="2" id="KW-1185">Reference proteome</keyword>
<evidence type="ECO:0000313" key="1">
    <source>
        <dbReference type="EMBL" id="MEB3428772.1"/>
    </source>
</evidence>
<dbReference type="RefSeq" id="WP_324618803.1">
    <property type="nucleotide sequence ID" value="NZ_JAYKOT010000001.1"/>
</dbReference>
<comment type="caution">
    <text evidence="1">The sequence shown here is derived from an EMBL/GenBank/DDBJ whole genome shotgun (WGS) entry which is preliminary data.</text>
</comment>
<dbReference type="GO" id="GO:0005829">
    <property type="term" value="C:cytosol"/>
    <property type="evidence" value="ECO:0007669"/>
    <property type="project" value="TreeGrafter"/>
</dbReference>
<accession>A0AAW9MXL1</accession>
<dbReference type="PANTHER" id="PTHR43235:SF1">
    <property type="entry name" value="GLUTAMINE AMIDOTRANSFERASE PB2B2.05-RELATED"/>
    <property type="match status" value="1"/>
</dbReference>
<reference evidence="1 2" key="1">
    <citation type="submission" date="2024-01" db="EMBL/GenBank/DDBJ databases">
        <title>Complete genome sequence of Citroniella saccharovorans strain M6.X9, isolated from human fecal sample.</title>
        <authorList>
            <person name="Cheng G."/>
            <person name="Westerholm M."/>
            <person name="Schnurer A."/>
        </authorList>
    </citation>
    <scope>NUCLEOTIDE SEQUENCE [LARGE SCALE GENOMIC DNA]</scope>
    <source>
        <strain evidence="1 2">DSM 29873</strain>
    </source>
</reference>
<dbReference type="EMBL" id="JAYKOT010000001">
    <property type="protein sequence ID" value="MEB3428772.1"/>
    <property type="molecule type" value="Genomic_DNA"/>
</dbReference>
<dbReference type="GO" id="GO:0016811">
    <property type="term" value="F:hydrolase activity, acting on carbon-nitrogen (but not peptide) bonds, in linear amides"/>
    <property type="evidence" value="ECO:0007669"/>
    <property type="project" value="InterPro"/>
</dbReference>
<proteinExistence type="predicted"/>
<name>A0AAW9MXL1_9FIRM</name>
<dbReference type="InterPro" id="IPR044668">
    <property type="entry name" value="PuuD-like"/>
</dbReference>
<dbReference type="AlphaFoldDB" id="A0AAW9MXL1"/>
<dbReference type="PANTHER" id="PTHR43235">
    <property type="entry name" value="GLUTAMINE AMIDOTRANSFERASE PB2B2.05-RELATED"/>
    <property type="match status" value="1"/>
</dbReference>
<dbReference type="Gene3D" id="3.40.50.880">
    <property type="match status" value="1"/>
</dbReference>
<organism evidence="1 2">
    <name type="scientific">Citroniella saccharovorans</name>
    <dbReference type="NCBI Taxonomy" id="2053367"/>
    <lineage>
        <taxon>Bacteria</taxon>
        <taxon>Bacillati</taxon>
        <taxon>Bacillota</taxon>
        <taxon>Tissierellia</taxon>
        <taxon>Tissierellales</taxon>
        <taxon>Peptoniphilaceae</taxon>
        <taxon>Citroniella</taxon>
    </lineage>
</organism>
<protein>
    <submittedName>
        <fullName evidence="1">Gamma-glutamyl-gamma-aminobutyrate hydrolase family protein</fullName>
    </submittedName>
</protein>
<dbReference type="SUPFAM" id="SSF52317">
    <property type="entry name" value="Class I glutamine amidotransferase-like"/>
    <property type="match status" value="1"/>
</dbReference>
<keyword evidence="1" id="KW-0378">Hydrolase</keyword>
<evidence type="ECO:0000313" key="2">
    <source>
        <dbReference type="Proteomes" id="UP001357733"/>
    </source>
</evidence>
<dbReference type="Pfam" id="PF07722">
    <property type="entry name" value="Peptidase_C26"/>
    <property type="match status" value="1"/>
</dbReference>